<dbReference type="InterPro" id="IPR010930">
    <property type="entry name" value="Flg_bb/hook_C_dom"/>
</dbReference>
<dbReference type="GO" id="GO:0030694">
    <property type="term" value="C:bacterial-type flagellum basal body, rod"/>
    <property type="evidence" value="ECO:0007669"/>
    <property type="project" value="UniProtKB-UniRule"/>
</dbReference>
<keyword evidence="4" id="KW-0969">Cilium</keyword>
<dbReference type="Proteomes" id="UP000446786">
    <property type="component" value="Unassembled WGS sequence"/>
</dbReference>
<dbReference type="Pfam" id="PF06429">
    <property type="entry name" value="Flg_bbr_C"/>
    <property type="match status" value="1"/>
</dbReference>
<keyword evidence="6" id="KW-1185">Reference proteome</keyword>
<protein>
    <recommendedName>
        <fullName evidence="2">Flagellar basal-body rod protein FlgC</fullName>
    </recommendedName>
</protein>
<comment type="caution">
    <text evidence="4">The sequence shown here is derived from an EMBL/GenBank/DDBJ whole genome shotgun (WGS) entry which is preliminary data.</text>
</comment>
<dbReference type="GO" id="GO:0071973">
    <property type="term" value="P:bacterial-type flagellum-dependent cell motility"/>
    <property type="evidence" value="ECO:0007669"/>
    <property type="project" value="UniProtKB-UniRule"/>
</dbReference>
<dbReference type="OrthoDB" id="9813951at2"/>
<name>A0A845ALV8_9SPHN</name>
<keyword evidence="2" id="KW-0975">Bacterial flagellum</keyword>
<evidence type="ECO:0000313" key="6">
    <source>
        <dbReference type="Proteomes" id="UP000446786"/>
    </source>
</evidence>
<evidence type="ECO:0000259" key="3">
    <source>
        <dbReference type="Pfam" id="PF06429"/>
    </source>
</evidence>
<sequence length="138" mass="14939">MPQSNPQTLNIFTLAQRGMSAQMVRMNAAASNLANAGSVAGSEAEAYRPLRPTFEAELDRASGLTGVRVTSVSPSDIAPIRRHDPGHPLADANGDVWEAPVDETGEMVEIMESARQYQNLVEALQTAKQLMLETMRSK</sequence>
<comment type="similarity">
    <text evidence="1">Belongs to the flagella basal body rod proteins family.</text>
</comment>
<dbReference type="NCBIfam" id="TIGR01395">
    <property type="entry name" value="FlgC"/>
    <property type="match status" value="1"/>
</dbReference>
<evidence type="ECO:0000256" key="2">
    <source>
        <dbReference type="RuleBase" id="RU362062"/>
    </source>
</evidence>
<gene>
    <name evidence="4" type="primary">flgC</name>
    <name evidence="4" type="ORF">GRI94_02020</name>
    <name evidence="5" type="ORF">GRI94_16110</name>
</gene>
<dbReference type="InterPro" id="IPR006299">
    <property type="entry name" value="FlgC"/>
</dbReference>
<reference evidence="4 6" key="1">
    <citation type="submission" date="2019-12" db="EMBL/GenBank/DDBJ databases">
        <title>Genomic-based taxomic classification of the family Erythrobacteraceae.</title>
        <authorList>
            <person name="Xu L."/>
        </authorList>
    </citation>
    <scope>NUCLEOTIDE SEQUENCE [LARGE SCALE GENOMIC DNA]</scope>
    <source>
        <strain evidence="4 6">JCM 16677</strain>
    </source>
</reference>
<evidence type="ECO:0000313" key="5">
    <source>
        <dbReference type="EMBL" id="MXP33354.1"/>
    </source>
</evidence>
<dbReference type="EMBL" id="WTYE01000001">
    <property type="protein sequence ID" value="MXP30594.1"/>
    <property type="molecule type" value="Genomic_DNA"/>
</dbReference>
<keyword evidence="4" id="KW-0966">Cell projection</keyword>
<accession>A0A845ALV8</accession>
<evidence type="ECO:0000256" key="1">
    <source>
        <dbReference type="ARBA" id="ARBA00009677"/>
    </source>
</evidence>
<comment type="subcellular location">
    <subcellularLocation>
        <location evidence="2">Bacterial flagellum basal body</location>
    </subcellularLocation>
</comment>
<dbReference type="EMBL" id="WTYE01000001">
    <property type="protein sequence ID" value="MXP33354.1"/>
    <property type="molecule type" value="Genomic_DNA"/>
</dbReference>
<dbReference type="AlphaFoldDB" id="A0A845ALV8"/>
<organism evidence="4 6">
    <name type="scientific">Parerythrobacter jejuensis</name>
    <dbReference type="NCBI Taxonomy" id="795812"/>
    <lineage>
        <taxon>Bacteria</taxon>
        <taxon>Pseudomonadati</taxon>
        <taxon>Pseudomonadota</taxon>
        <taxon>Alphaproteobacteria</taxon>
        <taxon>Sphingomonadales</taxon>
        <taxon>Erythrobacteraceae</taxon>
        <taxon>Parerythrobacter</taxon>
    </lineage>
</organism>
<proteinExistence type="inferred from homology"/>
<evidence type="ECO:0000313" key="4">
    <source>
        <dbReference type="EMBL" id="MXP30594.1"/>
    </source>
</evidence>
<dbReference type="RefSeq" id="WP_160778124.1">
    <property type="nucleotide sequence ID" value="NZ_BAAAZF010000001.1"/>
</dbReference>
<comment type="subunit">
    <text evidence="2">The basal body constitutes a major portion of the flagellar organelle and consists of four rings (L,P,S, and M) mounted on a central rod. The rod consists of about 26 subunits of FlgG in the distal portion, and FlgB, FlgC and FlgF are thought to build up the proximal portion of the rod with about 6 subunits each.</text>
</comment>
<keyword evidence="4" id="KW-0282">Flagellum</keyword>
<feature type="domain" description="Flagellar basal-body/hook protein C-terminal" evidence="3">
    <location>
        <begin position="101"/>
        <end position="133"/>
    </location>
</feature>